<keyword evidence="4 9" id="KW-0274">FAD</keyword>
<dbReference type="PIRSF" id="PIRSF000350">
    <property type="entry name" value="Mercury_reductase_MerA"/>
    <property type="match status" value="1"/>
</dbReference>
<evidence type="ECO:0000256" key="6">
    <source>
        <dbReference type="ARBA" id="ARBA00023002"/>
    </source>
</evidence>
<comment type="similarity">
    <text evidence="2 9">Belongs to the class-I pyridine nucleotide-disulfide oxidoreductase family.</text>
</comment>
<evidence type="ECO:0000256" key="8">
    <source>
        <dbReference type="ARBA" id="ARBA00023284"/>
    </source>
</evidence>
<dbReference type="Gene3D" id="3.50.50.60">
    <property type="entry name" value="FAD/NAD(P)-binding domain"/>
    <property type="match status" value="2"/>
</dbReference>
<dbReference type="EC" id="1.-.-.-" evidence="12"/>
<comment type="cofactor">
    <cofactor evidence="1">
        <name>FAD</name>
        <dbReference type="ChEBI" id="CHEBI:57692"/>
    </cofactor>
</comment>
<feature type="domain" description="Pyridine nucleotide-disulphide oxidoreductase dimerisation" evidence="10">
    <location>
        <begin position="351"/>
        <end position="455"/>
    </location>
</feature>
<dbReference type="EMBL" id="JBHSLD010000001">
    <property type="protein sequence ID" value="MFC5379388.1"/>
    <property type="molecule type" value="Genomic_DNA"/>
</dbReference>
<accession>A0ABW0GHJ4</accession>
<evidence type="ECO:0000313" key="13">
    <source>
        <dbReference type="Proteomes" id="UP001596122"/>
    </source>
</evidence>
<dbReference type="InterPro" id="IPR012999">
    <property type="entry name" value="Pyr_OxRdtase_I_AS"/>
</dbReference>
<comment type="caution">
    <text evidence="12">The sequence shown here is derived from an EMBL/GenBank/DDBJ whole genome shotgun (WGS) entry which is preliminary data.</text>
</comment>
<dbReference type="InterPro" id="IPR004099">
    <property type="entry name" value="Pyr_nucl-diS_OxRdtase_dimer"/>
</dbReference>
<reference evidence="13" key="1">
    <citation type="journal article" date="2019" name="Int. J. Syst. Evol. Microbiol.">
        <title>The Global Catalogue of Microorganisms (GCM) 10K type strain sequencing project: providing services to taxonomists for standard genome sequencing and annotation.</title>
        <authorList>
            <consortium name="The Broad Institute Genomics Platform"/>
            <consortium name="The Broad Institute Genome Sequencing Center for Infectious Disease"/>
            <person name="Wu L."/>
            <person name="Ma J."/>
        </authorList>
    </citation>
    <scope>NUCLEOTIDE SEQUENCE [LARGE SCALE GENOMIC DNA]</scope>
    <source>
        <strain evidence="13">CCUG 43114</strain>
    </source>
</reference>
<dbReference type="PRINTS" id="PR00411">
    <property type="entry name" value="PNDRDTASEI"/>
</dbReference>
<evidence type="ECO:0000256" key="5">
    <source>
        <dbReference type="ARBA" id="ARBA00022857"/>
    </source>
</evidence>
<keyword evidence="5" id="KW-0521">NADP</keyword>
<dbReference type="InterPro" id="IPR016156">
    <property type="entry name" value="FAD/NAD-linked_Rdtase_dimer_sf"/>
</dbReference>
<name>A0ABW0GHJ4_9MICO</name>
<organism evidence="12 13">
    <name type="scientific">Aquipuribacter nitratireducens</name>
    <dbReference type="NCBI Taxonomy" id="650104"/>
    <lineage>
        <taxon>Bacteria</taxon>
        <taxon>Bacillati</taxon>
        <taxon>Actinomycetota</taxon>
        <taxon>Actinomycetes</taxon>
        <taxon>Micrococcales</taxon>
        <taxon>Intrasporangiaceae</taxon>
        <taxon>Aquipuribacter</taxon>
    </lineage>
</organism>
<sequence length="487" mass="49958">MTAPDGAPWDLLVVGGGTAGLLAARTAARFGARVLLVDDAQPGGDCLWTGCVPSKSLLAAAEVAATARDGARFGVRVDGVAVDGPAVLRHVLAARAAIAPHDSAEALRADGVQVRRGRARFLAPGLVAVDGPDGVREERYHHAVVATGADPAVPPVPGLRDVTPLTTATLWSLTDLPSSVAVVGGGAIGCELGQALARLGVAVTLVEQGDRLLAKEDPDASALVRAALERDGVDVRVGAAVERVDADPDRAGAGTLLLGDGASVAVDRVLVAVGRRPATAGLGLDAVGVAVDEHGHVVVDERLRTTAPRVWAAGDVTGHPQFTHTAGAHGSTVAANAVLGLRRRVDSSGEPRVTFTDPEVAAVGVGTDVAAGRGLRVVTRRHDSVDRAVTQGRTEGWTRLVVDRRGRVVGAGVVGPRAGETLGELSLAVAEGVTLRRLAGVTHAYPTWNDGIWTAASDDRFASLGRGVVARVLRLLVRLRRRAASRG</sequence>
<evidence type="ECO:0000256" key="9">
    <source>
        <dbReference type="RuleBase" id="RU003691"/>
    </source>
</evidence>
<dbReference type="Pfam" id="PF07992">
    <property type="entry name" value="Pyr_redox_2"/>
    <property type="match status" value="1"/>
</dbReference>
<dbReference type="InterPro" id="IPR023753">
    <property type="entry name" value="FAD/NAD-binding_dom"/>
</dbReference>
<dbReference type="Pfam" id="PF02852">
    <property type="entry name" value="Pyr_redox_dim"/>
    <property type="match status" value="1"/>
</dbReference>
<evidence type="ECO:0000256" key="3">
    <source>
        <dbReference type="ARBA" id="ARBA00022630"/>
    </source>
</evidence>
<evidence type="ECO:0000259" key="11">
    <source>
        <dbReference type="Pfam" id="PF07992"/>
    </source>
</evidence>
<dbReference type="RefSeq" id="WP_340267379.1">
    <property type="nucleotide sequence ID" value="NZ_JBBEOG010000001.1"/>
</dbReference>
<dbReference type="InterPro" id="IPR036188">
    <property type="entry name" value="FAD/NAD-bd_sf"/>
</dbReference>
<evidence type="ECO:0000259" key="10">
    <source>
        <dbReference type="Pfam" id="PF02852"/>
    </source>
</evidence>
<keyword evidence="8 9" id="KW-0676">Redox-active center</keyword>
<dbReference type="PROSITE" id="PS00076">
    <property type="entry name" value="PYRIDINE_REDOX_1"/>
    <property type="match status" value="1"/>
</dbReference>
<dbReference type="PANTHER" id="PTHR43014">
    <property type="entry name" value="MERCURIC REDUCTASE"/>
    <property type="match status" value="1"/>
</dbReference>
<evidence type="ECO:0000256" key="2">
    <source>
        <dbReference type="ARBA" id="ARBA00007532"/>
    </source>
</evidence>
<proteinExistence type="inferred from homology"/>
<dbReference type="SUPFAM" id="SSF51905">
    <property type="entry name" value="FAD/NAD(P)-binding domain"/>
    <property type="match status" value="1"/>
</dbReference>
<protein>
    <submittedName>
        <fullName evidence="12">Dihydrolipoyl dehydrogenase family protein</fullName>
        <ecNumber evidence="12">1.-.-.-</ecNumber>
    </submittedName>
</protein>
<dbReference type="InterPro" id="IPR001100">
    <property type="entry name" value="Pyr_nuc-diS_OxRdtase"/>
</dbReference>
<evidence type="ECO:0000256" key="1">
    <source>
        <dbReference type="ARBA" id="ARBA00001974"/>
    </source>
</evidence>
<dbReference type="GO" id="GO:0016491">
    <property type="term" value="F:oxidoreductase activity"/>
    <property type="evidence" value="ECO:0007669"/>
    <property type="project" value="UniProtKB-KW"/>
</dbReference>
<evidence type="ECO:0000313" key="12">
    <source>
        <dbReference type="EMBL" id="MFC5379388.1"/>
    </source>
</evidence>
<keyword evidence="7" id="KW-1015">Disulfide bond</keyword>
<feature type="domain" description="FAD/NAD(P)-binding" evidence="11">
    <location>
        <begin position="10"/>
        <end position="330"/>
    </location>
</feature>
<dbReference type="SUPFAM" id="SSF55424">
    <property type="entry name" value="FAD/NAD-linked reductases, dimerisation (C-terminal) domain"/>
    <property type="match status" value="1"/>
</dbReference>
<dbReference type="PRINTS" id="PR00368">
    <property type="entry name" value="FADPNR"/>
</dbReference>
<keyword evidence="6 9" id="KW-0560">Oxidoreductase</keyword>
<evidence type="ECO:0000256" key="4">
    <source>
        <dbReference type="ARBA" id="ARBA00022827"/>
    </source>
</evidence>
<dbReference type="PANTHER" id="PTHR43014:SF2">
    <property type="entry name" value="MERCURIC REDUCTASE"/>
    <property type="match status" value="1"/>
</dbReference>
<keyword evidence="13" id="KW-1185">Reference proteome</keyword>
<gene>
    <name evidence="12" type="ORF">ACFPJ6_01155</name>
</gene>
<dbReference type="Proteomes" id="UP001596122">
    <property type="component" value="Unassembled WGS sequence"/>
</dbReference>
<keyword evidence="3 9" id="KW-0285">Flavoprotein</keyword>
<evidence type="ECO:0000256" key="7">
    <source>
        <dbReference type="ARBA" id="ARBA00023157"/>
    </source>
</evidence>
<dbReference type="Gene3D" id="3.30.390.30">
    <property type="match status" value="1"/>
</dbReference>